<comment type="caution">
    <text evidence="2">The sequence shown here is derived from an EMBL/GenBank/DDBJ whole genome shotgun (WGS) entry which is preliminary data.</text>
</comment>
<evidence type="ECO:0000256" key="1">
    <source>
        <dbReference type="SAM" id="Phobius"/>
    </source>
</evidence>
<feature type="transmembrane region" description="Helical" evidence="1">
    <location>
        <begin position="40"/>
        <end position="64"/>
    </location>
</feature>
<keyword evidence="1" id="KW-0472">Membrane</keyword>
<dbReference type="RefSeq" id="WP_056752116.1">
    <property type="nucleotide sequence ID" value="NZ_BMLD01000005.1"/>
</dbReference>
<evidence type="ECO:0008006" key="4">
    <source>
        <dbReference type="Google" id="ProtNLM"/>
    </source>
</evidence>
<proteinExistence type="predicted"/>
<evidence type="ECO:0000313" key="3">
    <source>
        <dbReference type="Proteomes" id="UP001262754"/>
    </source>
</evidence>
<dbReference type="EMBL" id="JAVDRL010000001">
    <property type="protein sequence ID" value="MDR6529386.1"/>
    <property type="molecule type" value="Genomic_DNA"/>
</dbReference>
<feature type="transmembrane region" description="Helical" evidence="1">
    <location>
        <begin position="12"/>
        <end position="34"/>
    </location>
</feature>
<gene>
    <name evidence="2" type="ORF">J2800_000101</name>
</gene>
<name>A0ABU1MTB5_9CAUL</name>
<organism evidence="2 3">
    <name type="scientific">Caulobacter rhizosphaerae</name>
    <dbReference type="NCBI Taxonomy" id="2010972"/>
    <lineage>
        <taxon>Bacteria</taxon>
        <taxon>Pseudomonadati</taxon>
        <taxon>Pseudomonadota</taxon>
        <taxon>Alphaproteobacteria</taxon>
        <taxon>Caulobacterales</taxon>
        <taxon>Caulobacteraceae</taxon>
        <taxon>Caulobacter</taxon>
    </lineage>
</organism>
<evidence type="ECO:0000313" key="2">
    <source>
        <dbReference type="EMBL" id="MDR6529386.1"/>
    </source>
</evidence>
<sequence length="80" mass="8259">MGEHVVIYAKAAAYLIGWLSLAVVLLRVIVGPLWGSATDIGLVAAPIAFAVGVMGLGKLASILIRDIARSQNSNNGDIGE</sequence>
<keyword evidence="3" id="KW-1185">Reference proteome</keyword>
<dbReference type="Proteomes" id="UP001262754">
    <property type="component" value="Unassembled WGS sequence"/>
</dbReference>
<keyword evidence="1" id="KW-1133">Transmembrane helix</keyword>
<accession>A0ABU1MTB5</accession>
<reference evidence="2 3" key="1">
    <citation type="submission" date="2023-07" db="EMBL/GenBank/DDBJ databases">
        <title>Sorghum-associated microbial communities from plants grown in Nebraska, USA.</title>
        <authorList>
            <person name="Schachtman D."/>
        </authorList>
    </citation>
    <scope>NUCLEOTIDE SEQUENCE [LARGE SCALE GENOMIC DNA]</scope>
    <source>
        <strain evidence="2 3">DS2154</strain>
    </source>
</reference>
<protein>
    <recommendedName>
        <fullName evidence="4">DUF4282 domain-containing protein</fullName>
    </recommendedName>
</protein>
<keyword evidence="1" id="KW-0812">Transmembrane</keyword>